<evidence type="ECO:0000313" key="9">
    <source>
        <dbReference type="Ensembl" id="ENSOKIP00005115167.1"/>
    </source>
</evidence>
<keyword evidence="4" id="KW-0804">Transcription</keyword>
<evidence type="ECO:0000259" key="8">
    <source>
        <dbReference type="PROSITE" id="PS51054"/>
    </source>
</evidence>
<proteinExistence type="predicted"/>
<evidence type="ECO:0000313" key="10">
    <source>
        <dbReference type="Proteomes" id="UP000694557"/>
    </source>
</evidence>
<dbReference type="PANTHER" id="PTHR10985">
    <property type="entry name" value="BASIC HELIX-LOOP-HELIX TRANSCRIPTION FACTOR, HES-RELATED"/>
    <property type="match status" value="1"/>
</dbReference>
<evidence type="ECO:0000256" key="5">
    <source>
        <dbReference type="ARBA" id="ARBA00023242"/>
    </source>
</evidence>
<dbReference type="PROSITE" id="PS50888">
    <property type="entry name" value="BHLH"/>
    <property type="match status" value="1"/>
</dbReference>
<keyword evidence="5" id="KW-0539">Nucleus</keyword>
<dbReference type="Ensembl" id="ENSOKIT00005123206.1">
    <property type="protein sequence ID" value="ENSOKIP00005115167.1"/>
    <property type="gene ID" value="ENSOKIG00005049962.1"/>
</dbReference>
<organism evidence="9 10">
    <name type="scientific">Oncorhynchus kisutch</name>
    <name type="common">Coho salmon</name>
    <name type="synonym">Salmo kisutch</name>
    <dbReference type="NCBI Taxonomy" id="8019"/>
    <lineage>
        <taxon>Eukaryota</taxon>
        <taxon>Metazoa</taxon>
        <taxon>Chordata</taxon>
        <taxon>Craniata</taxon>
        <taxon>Vertebrata</taxon>
        <taxon>Euteleostomi</taxon>
        <taxon>Actinopterygii</taxon>
        <taxon>Neopterygii</taxon>
        <taxon>Teleostei</taxon>
        <taxon>Protacanthopterygii</taxon>
        <taxon>Salmoniformes</taxon>
        <taxon>Salmonidae</taxon>
        <taxon>Salmoninae</taxon>
        <taxon>Oncorhynchus</taxon>
    </lineage>
</organism>
<feature type="region of interest" description="Disordered" evidence="6">
    <location>
        <begin position="272"/>
        <end position="317"/>
    </location>
</feature>
<keyword evidence="10" id="KW-1185">Reference proteome</keyword>
<name>A0A8C7LBM6_ONCKI</name>
<evidence type="ECO:0000256" key="4">
    <source>
        <dbReference type="ARBA" id="ARBA00023163"/>
    </source>
</evidence>
<dbReference type="SUPFAM" id="SSF47459">
    <property type="entry name" value="HLH, helix-loop-helix DNA-binding domain"/>
    <property type="match status" value="1"/>
</dbReference>
<dbReference type="InterPro" id="IPR011598">
    <property type="entry name" value="bHLH_dom"/>
</dbReference>
<dbReference type="GO" id="GO:0003677">
    <property type="term" value="F:DNA binding"/>
    <property type="evidence" value="ECO:0007669"/>
    <property type="project" value="UniProtKB-KW"/>
</dbReference>
<feature type="domain" description="BHLH" evidence="7">
    <location>
        <begin position="12"/>
        <end position="69"/>
    </location>
</feature>
<feature type="compositionally biased region" description="Low complexity" evidence="6">
    <location>
        <begin position="280"/>
        <end position="292"/>
    </location>
</feature>
<dbReference type="InterPro" id="IPR050370">
    <property type="entry name" value="HES_HEY"/>
</dbReference>
<dbReference type="AlphaFoldDB" id="A0A8C7LBM6"/>
<protein>
    <submittedName>
        <fullName evidence="9">Hairy-related 1</fullName>
    </submittedName>
</protein>
<keyword evidence="3" id="KW-0805">Transcription regulation</keyword>
<dbReference type="Pfam" id="PF00010">
    <property type="entry name" value="HLH"/>
    <property type="match status" value="1"/>
</dbReference>
<evidence type="ECO:0000259" key="7">
    <source>
        <dbReference type="PROSITE" id="PS50888"/>
    </source>
</evidence>
<dbReference type="InterPro" id="IPR032644">
    <property type="entry name" value="HES-7_bHLH-O"/>
</dbReference>
<dbReference type="Proteomes" id="UP000694557">
    <property type="component" value="Unassembled WGS sequence"/>
</dbReference>
<feature type="region of interest" description="Disordered" evidence="6">
    <location>
        <begin position="229"/>
        <end position="251"/>
    </location>
</feature>
<dbReference type="PROSITE" id="PS51054">
    <property type="entry name" value="ORANGE"/>
    <property type="match status" value="1"/>
</dbReference>
<dbReference type="GO" id="GO:0005634">
    <property type="term" value="C:nucleus"/>
    <property type="evidence" value="ECO:0007669"/>
    <property type="project" value="UniProtKB-SubCell"/>
</dbReference>
<feature type="compositionally biased region" description="Pro residues" evidence="6">
    <location>
        <begin position="298"/>
        <end position="310"/>
    </location>
</feature>
<evidence type="ECO:0000256" key="2">
    <source>
        <dbReference type="ARBA" id="ARBA00022491"/>
    </source>
</evidence>
<dbReference type="InterPro" id="IPR003650">
    <property type="entry name" value="Orange_dom"/>
</dbReference>
<sequence length="342" mass="38262">MERSNMDNRKAIKRVLKPVIEKKRRDRINQGLDELRTILLSKTSDMRLKNPKLEKAEILELTVDYIRRKSNGHDSKAFTEKPMKESSAPVTSAVSSQWTGPINEKTPPLPNPVYSAGFTECISRLCNYIDSVDLSQRESFVQGLRDHLDTHSACPLGKVQSPTFPLDFQPWGPVAEGPCFLGRVKNRKESTVMGHQRASREATFPYINTSLPIYPNTFVLHHPHPTQHLSHPYPSPPYSLSPPPSPCYSNSSPPFTTTPPYLSMPCHFPFPPSPSRRPSDSLSPPSHSTSRPVVPLIPAHPPLVSSPPTPLSLSGPVPVGPTRTLRRSLFQIQPQVVWRPWS</sequence>
<comment type="subcellular location">
    <subcellularLocation>
        <location evidence="1">Nucleus</location>
    </subcellularLocation>
</comment>
<evidence type="ECO:0000256" key="6">
    <source>
        <dbReference type="SAM" id="MobiDB-lite"/>
    </source>
</evidence>
<dbReference type="SUPFAM" id="SSF158457">
    <property type="entry name" value="Orange domain-like"/>
    <property type="match status" value="1"/>
</dbReference>
<dbReference type="SMART" id="SM00353">
    <property type="entry name" value="HLH"/>
    <property type="match status" value="1"/>
</dbReference>
<reference evidence="9" key="2">
    <citation type="submission" date="2025-09" db="UniProtKB">
        <authorList>
            <consortium name="Ensembl"/>
        </authorList>
    </citation>
    <scope>IDENTIFICATION</scope>
</reference>
<reference evidence="9" key="1">
    <citation type="submission" date="2025-08" db="UniProtKB">
        <authorList>
            <consortium name="Ensembl"/>
        </authorList>
    </citation>
    <scope>IDENTIFICATION</scope>
</reference>
<dbReference type="GO" id="GO:0046983">
    <property type="term" value="F:protein dimerization activity"/>
    <property type="evidence" value="ECO:0007669"/>
    <property type="project" value="InterPro"/>
</dbReference>
<evidence type="ECO:0000256" key="1">
    <source>
        <dbReference type="ARBA" id="ARBA00004123"/>
    </source>
</evidence>
<dbReference type="Gene3D" id="4.10.280.10">
    <property type="entry name" value="Helix-loop-helix DNA-binding domain"/>
    <property type="match status" value="1"/>
</dbReference>
<accession>A0A8C7LBM6</accession>
<dbReference type="CDD" id="cd11462">
    <property type="entry name" value="bHLH-O_HES7"/>
    <property type="match status" value="1"/>
</dbReference>
<keyword evidence="2" id="KW-0678">Repressor</keyword>
<feature type="compositionally biased region" description="Pro residues" evidence="6">
    <location>
        <begin position="233"/>
        <end position="246"/>
    </location>
</feature>
<dbReference type="GeneTree" id="ENSGT00730000111282"/>
<feature type="domain" description="Orange" evidence="8">
    <location>
        <begin position="114"/>
        <end position="148"/>
    </location>
</feature>
<dbReference type="GO" id="GO:0006355">
    <property type="term" value="P:regulation of DNA-templated transcription"/>
    <property type="evidence" value="ECO:0007669"/>
    <property type="project" value="InterPro"/>
</dbReference>
<evidence type="ECO:0000256" key="3">
    <source>
        <dbReference type="ARBA" id="ARBA00023015"/>
    </source>
</evidence>
<dbReference type="InterPro" id="IPR036638">
    <property type="entry name" value="HLH_DNA-bd_sf"/>
</dbReference>